<keyword evidence="25" id="KW-1185">Reference proteome</keyword>
<dbReference type="SMART" id="SM00356">
    <property type="entry name" value="ZnF_C3H1"/>
    <property type="match status" value="1"/>
</dbReference>
<dbReference type="GO" id="GO:0102265">
    <property type="term" value="F:tRNA-dihydrouridine47 synthase activity"/>
    <property type="evidence" value="ECO:0007669"/>
    <property type="project" value="UniProtKB-EC"/>
</dbReference>
<name>A0AAW1QGY1_9CHLO</name>
<dbReference type="Gene3D" id="3.20.20.70">
    <property type="entry name" value="Aldolase class I"/>
    <property type="match status" value="1"/>
</dbReference>
<keyword evidence="5" id="KW-0507">mRNA processing</keyword>
<feature type="compositionally biased region" description="Low complexity" evidence="21">
    <location>
        <begin position="792"/>
        <end position="815"/>
    </location>
</feature>
<keyword evidence="6 20" id="KW-0819">tRNA processing</keyword>
<evidence type="ECO:0000256" key="1">
    <source>
        <dbReference type="ARBA" id="ARBA00001917"/>
    </source>
</evidence>
<evidence type="ECO:0000256" key="7">
    <source>
        <dbReference type="ARBA" id="ARBA00022723"/>
    </source>
</evidence>
<dbReference type="EC" id="1.3.1.-" evidence="20"/>
<keyword evidence="11" id="KW-0521">NADP</keyword>
<evidence type="ECO:0000259" key="23">
    <source>
        <dbReference type="PROSITE" id="PS50103"/>
    </source>
</evidence>
<evidence type="ECO:0000256" key="5">
    <source>
        <dbReference type="ARBA" id="ARBA00022664"/>
    </source>
</evidence>
<dbReference type="PANTHER" id="PTHR45846">
    <property type="entry name" value="TRNA-DIHYDROURIDINE(47) SYNTHASE [NAD(P)(+)]-LIKE"/>
    <property type="match status" value="1"/>
</dbReference>
<dbReference type="Pfam" id="PF25585">
    <property type="entry name" value="zf-CCCH_DUS3L"/>
    <property type="match status" value="1"/>
</dbReference>
<evidence type="ECO:0000256" key="10">
    <source>
        <dbReference type="ARBA" id="ARBA00022833"/>
    </source>
</evidence>
<feature type="zinc finger region" description="C3H1-type" evidence="19">
    <location>
        <begin position="453"/>
        <end position="480"/>
    </location>
</feature>
<evidence type="ECO:0000256" key="19">
    <source>
        <dbReference type="PROSITE-ProRule" id="PRU00723"/>
    </source>
</evidence>
<keyword evidence="4 20" id="KW-0288">FMN</keyword>
<evidence type="ECO:0000256" key="16">
    <source>
        <dbReference type="ARBA" id="ARBA00048342"/>
    </source>
</evidence>
<comment type="catalytic activity">
    <reaction evidence="18">
        <text>5,6-dihydrouridine(47) in tRNA + NADP(+) = uridine(47) in tRNA + NADPH + H(+)</text>
        <dbReference type="Rhea" id="RHEA:53360"/>
        <dbReference type="Rhea" id="RHEA-COMP:13539"/>
        <dbReference type="Rhea" id="RHEA-COMP:13540"/>
        <dbReference type="ChEBI" id="CHEBI:15378"/>
        <dbReference type="ChEBI" id="CHEBI:57783"/>
        <dbReference type="ChEBI" id="CHEBI:58349"/>
        <dbReference type="ChEBI" id="CHEBI:65315"/>
        <dbReference type="ChEBI" id="CHEBI:74443"/>
        <dbReference type="EC" id="1.3.1.89"/>
    </reaction>
    <physiologicalReaction direction="right-to-left" evidence="18">
        <dbReference type="Rhea" id="RHEA:53362"/>
    </physiologicalReaction>
</comment>
<dbReference type="GO" id="GO:0008270">
    <property type="term" value="F:zinc ion binding"/>
    <property type="evidence" value="ECO:0007669"/>
    <property type="project" value="UniProtKB-KW"/>
</dbReference>
<keyword evidence="9 19" id="KW-0863">Zinc-finger</keyword>
<accession>A0AAW1QGY1</accession>
<feature type="region of interest" description="Disordered" evidence="21">
    <location>
        <begin position="642"/>
        <end position="688"/>
    </location>
</feature>
<comment type="caution">
    <text evidence="24">The sequence shown here is derived from an EMBL/GenBank/DDBJ whole genome shotgun (WGS) entry which is preliminary data.</text>
</comment>
<evidence type="ECO:0000256" key="11">
    <source>
        <dbReference type="ARBA" id="ARBA00022857"/>
    </source>
</evidence>
<evidence type="ECO:0000256" key="13">
    <source>
        <dbReference type="ARBA" id="ARBA00023027"/>
    </source>
</evidence>
<dbReference type="Pfam" id="PF01569">
    <property type="entry name" value="PAP2"/>
    <property type="match status" value="1"/>
</dbReference>
<evidence type="ECO:0000256" key="12">
    <source>
        <dbReference type="ARBA" id="ARBA00023002"/>
    </source>
</evidence>
<evidence type="ECO:0000256" key="6">
    <source>
        <dbReference type="ARBA" id="ARBA00022694"/>
    </source>
</evidence>
<keyword evidence="12 20" id="KW-0560">Oxidoreductase</keyword>
<dbReference type="SUPFAM" id="SSF48317">
    <property type="entry name" value="Acid phosphatase/Vanadium-dependent haloperoxidase"/>
    <property type="match status" value="1"/>
</dbReference>
<evidence type="ECO:0000256" key="2">
    <source>
        <dbReference type="ARBA" id="ARBA00012376"/>
    </source>
</evidence>
<reference evidence="24 25" key="1">
    <citation type="journal article" date="2024" name="Nat. Commun.">
        <title>Phylogenomics reveals the evolutionary origins of lichenization in chlorophyte algae.</title>
        <authorList>
            <person name="Puginier C."/>
            <person name="Libourel C."/>
            <person name="Otte J."/>
            <person name="Skaloud P."/>
            <person name="Haon M."/>
            <person name="Grisel S."/>
            <person name="Petersen M."/>
            <person name="Berrin J.G."/>
            <person name="Delaux P.M."/>
            <person name="Dal Grande F."/>
            <person name="Keller J."/>
        </authorList>
    </citation>
    <scope>NUCLEOTIDE SEQUENCE [LARGE SCALE GENOMIC DNA]</scope>
    <source>
        <strain evidence="24 25">SAG 2145</strain>
    </source>
</reference>
<evidence type="ECO:0000256" key="3">
    <source>
        <dbReference type="ARBA" id="ARBA00022630"/>
    </source>
</evidence>
<keyword evidence="10 19" id="KW-0862">Zinc</keyword>
<dbReference type="GO" id="GO:0050660">
    <property type="term" value="F:flavin adenine dinucleotide binding"/>
    <property type="evidence" value="ECO:0007669"/>
    <property type="project" value="UniProtKB-UniRule"/>
</dbReference>
<evidence type="ECO:0000256" key="17">
    <source>
        <dbReference type="ARBA" id="ARBA00049447"/>
    </source>
</evidence>
<dbReference type="InterPro" id="IPR013785">
    <property type="entry name" value="Aldolase_TIM"/>
</dbReference>
<dbReference type="EMBL" id="JALJOS010000045">
    <property type="protein sequence ID" value="KAK9820675.1"/>
    <property type="molecule type" value="Genomic_DNA"/>
</dbReference>
<sequence length="1201" mass="129508">MALVPAAFPAVLQTVSSTSLVAITVFCCVPPLHNPVRRFVRPWVLFHVQRGFGWVRYFQKRQTSLVTFLASASSQSVSVPFYVVFLSSMLLAGPEDIGCKAVILMAWCQYVGNALKDLICAPRPIHVQSKGKEVTLLASPTDEETHINAKEYGIPSSHTMNSLCLNLYLAIRVIEDYQLSTLTSSLLYAAVAVWVVWIAIARVYMGMHTPIDVIGGAVTGLFVLLSYLAFDDIIFDSLHQGYGALIQLLVSAVLLRLHPKPEVQTPSIEYSAAFCGAGLGVGVGRARLYGAGMVPLRFPVSTPAYLMQGLRHLVLGFSAVAVSKHFSKALLIRWLPHVYAAVPPNWRKLWQPPMHHLGPGKSDGIPCDAAGQAWDISMTARFFSECLSTSFPSGLIISAGSMTPDELLARGDAPIKAAYLVTSAQEVKPSEGANEPVQPAPSKKQARKERKRRIAGELCINYAKGNCHYGDNCRFNHDVAKVMQRKPADLPGACPFTNAPPCPYGINCRWASSHPQSKSAQHLIPPTPATAANSSISAGGLAARPAQPQANGSVPNGHMPHGTEAAPLLSDSPGASLPPSSALPRTPSPPSTSAAALATLPAAAAVAAAEPQSAAGSSAAAPAGAAPSLVNKHDSSATAAPLFREQDGPIHRQQGSTGVDDLSEQGHHQHNAGGKEVEQNGNEPAWGQPIEIGAEDQIPQSSNWLSREAQQQLRARKYDFGRADIILGSLGLQVSKDQRGKTAGEKPSTPAPEPQNGLSATRDAEAMNFSEQQGDSHEGPSSKRARHDDLSGAAEARPGVAPAAAAAAPGVNEAVSEGVDVPLRPGERKRLDFRGKLYLAPLTTVGNLPFRRVCKQYGADITCGEMALATNLLQGQPSEWALLRRHPSEDFFGVQVCGGYPDSLARCAQMLDEHIDVDFVDVNMGCPIDIVTNRGAGSALLNKPHRIEQIARAMGGLLRCPLTLKIRKGYSDDKDLAHALVPRLHATGHVAAVTIHGRSRQQRYSRLADWDYIERCAANCLKMPVIGNGDVVSFEDWNARMRSGQLATGMIARGALIKPWIFTEIKEQRHWDISASERLDMLKQFVSAGLLHWGSDSRGVETVRRFLLEWMSFLHRYIPVGLLEVLPQRLNWRTPMFVGRSELETKLASPEVSDWIQLSAMFLGPPPPNFSFVPKHKASAHTPVMPSNNAQQGAAEDEENG</sequence>
<dbReference type="AlphaFoldDB" id="A0AAW1QGY1"/>
<evidence type="ECO:0000313" key="24">
    <source>
        <dbReference type="EMBL" id="KAK9820675.1"/>
    </source>
</evidence>
<evidence type="ECO:0000256" key="22">
    <source>
        <dbReference type="SAM" id="Phobius"/>
    </source>
</evidence>
<dbReference type="SUPFAM" id="SSF51395">
    <property type="entry name" value="FMN-linked oxidoreductases"/>
    <property type="match status" value="1"/>
</dbReference>
<organism evidence="24 25">
    <name type="scientific">Apatococcus lobatus</name>
    <dbReference type="NCBI Taxonomy" id="904363"/>
    <lineage>
        <taxon>Eukaryota</taxon>
        <taxon>Viridiplantae</taxon>
        <taxon>Chlorophyta</taxon>
        <taxon>core chlorophytes</taxon>
        <taxon>Trebouxiophyceae</taxon>
        <taxon>Chlorellales</taxon>
        <taxon>Chlorellaceae</taxon>
        <taxon>Apatococcus</taxon>
    </lineage>
</organism>
<dbReference type="PANTHER" id="PTHR45846:SF1">
    <property type="entry name" value="TRNA-DIHYDROURIDINE(47) SYNTHASE [NAD(P)(+)]-LIKE"/>
    <property type="match status" value="1"/>
</dbReference>
<protein>
    <recommendedName>
        <fullName evidence="2 20">tRNA-dihydrouridine(47) synthase [NAD(P)(+)]</fullName>
        <ecNumber evidence="20">1.3.1.-</ecNumber>
    </recommendedName>
    <alternativeName>
        <fullName evidence="20">tRNA-dihydrouridine synthase 3</fullName>
    </alternativeName>
</protein>
<evidence type="ECO:0000256" key="18">
    <source>
        <dbReference type="ARBA" id="ARBA00049513"/>
    </source>
</evidence>
<evidence type="ECO:0000256" key="15">
    <source>
        <dbReference type="ARBA" id="ARBA00048266"/>
    </source>
</evidence>
<evidence type="ECO:0000256" key="9">
    <source>
        <dbReference type="ARBA" id="ARBA00022771"/>
    </source>
</evidence>
<evidence type="ECO:0000313" key="25">
    <source>
        <dbReference type="Proteomes" id="UP001438707"/>
    </source>
</evidence>
<dbReference type="InterPro" id="IPR036855">
    <property type="entry name" value="Znf_CCCH_sf"/>
</dbReference>
<feature type="transmembrane region" description="Helical" evidence="22">
    <location>
        <begin position="211"/>
        <end position="230"/>
    </location>
</feature>
<dbReference type="InterPro" id="IPR018517">
    <property type="entry name" value="tRNA_hU_synthase_CS"/>
</dbReference>
<dbReference type="FunFam" id="3.20.20.70:FF:000067">
    <property type="entry name" value="tRNA-dihydrouridine(47) synthase [NAD(P)(+)]"/>
    <property type="match status" value="1"/>
</dbReference>
<comment type="catalytic activity">
    <reaction evidence="17">
        <text>a 5,6-dihydrouridine in mRNA + NADP(+) = a uridine in mRNA + NADPH + H(+)</text>
        <dbReference type="Rhea" id="RHEA:69855"/>
        <dbReference type="Rhea" id="RHEA-COMP:14658"/>
        <dbReference type="Rhea" id="RHEA-COMP:17789"/>
        <dbReference type="ChEBI" id="CHEBI:15378"/>
        <dbReference type="ChEBI" id="CHEBI:57783"/>
        <dbReference type="ChEBI" id="CHEBI:58349"/>
        <dbReference type="ChEBI" id="CHEBI:65315"/>
        <dbReference type="ChEBI" id="CHEBI:74443"/>
    </reaction>
    <physiologicalReaction direction="right-to-left" evidence="17">
        <dbReference type="Rhea" id="RHEA:69857"/>
    </physiologicalReaction>
</comment>
<feature type="region of interest" description="Disordered" evidence="21">
    <location>
        <begin position="1177"/>
        <end position="1201"/>
    </location>
</feature>
<dbReference type="InterPro" id="IPR000571">
    <property type="entry name" value="Znf_CCCH"/>
</dbReference>
<comment type="similarity">
    <text evidence="20">Belongs to the dus family. Dus3 subfamily.</text>
</comment>
<dbReference type="SMART" id="SM00014">
    <property type="entry name" value="acidPPc"/>
    <property type="match status" value="1"/>
</dbReference>
<keyword evidence="3 20" id="KW-0285">Flavoprotein</keyword>
<dbReference type="Gene3D" id="1.20.144.10">
    <property type="entry name" value="Phosphatidic acid phosphatase type 2/haloperoxidase"/>
    <property type="match status" value="1"/>
</dbReference>
<evidence type="ECO:0000256" key="20">
    <source>
        <dbReference type="RuleBase" id="RU291113"/>
    </source>
</evidence>
<keyword evidence="13" id="KW-0520">NAD</keyword>
<dbReference type="Gene3D" id="4.10.1000.10">
    <property type="entry name" value="Zinc finger, CCCH-type"/>
    <property type="match status" value="1"/>
</dbReference>
<dbReference type="Proteomes" id="UP001438707">
    <property type="component" value="Unassembled WGS sequence"/>
</dbReference>
<keyword evidence="22" id="KW-1133">Transmembrane helix</keyword>
<dbReference type="CDD" id="cd02801">
    <property type="entry name" value="DUS_like_FMN"/>
    <property type="match status" value="1"/>
</dbReference>
<feature type="region of interest" description="Disordered" evidence="21">
    <location>
        <begin position="517"/>
        <end position="594"/>
    </location>
</feature>
<comment type="catalytic activity">
    <reaction evidence="16">
        <text>a 5,6-dihydrouridine in mRNA + NAD(+) = a uridine in mRNA + NADH + H(+)</text>
        <dbReference type="Rhea" id="RHEA:69851"/>
        <dbReference type="Rhea" id="RHEA-COMP:14658"/>
        <dbReference type="Rhea" id="RHEA-COMP:17789"/>
        <dbReference type="ChEBI" id="CHEBI:15378"/>
        <dbReference type="ChEBI" id="CHEBI:57540"/>
        <dbReference type="ChEBI" id="CHEBI:57945"/>
        <dbReference type="ChEBI" id="CHEBI:65315"/>
        <dbReference type="ChEBI" id="CHEBI:74443"/>
    </reaction>
    <physiologicalReaction direction="right-to-left" evidence="16">
        <dbReference type="Rhea" id="RHEA:69853"/>
    </physiologicalReaction>
</comment>
<feature type="region of interest" description="Disordered" evidence="21">
    <location>
        <begin position="735"/>
        <end position="816"/>
    </location>
</feature>
<comment type="cofactor">
    <cofactor evidence="1 20">
        <name>FMN</name>
        <dbReference type="ChEBI" id="CHEBI:58210"/>
    </cofactor>
</comment>
<dbReference type="InterPro" id="IPR036938">
    <property type="entry name" value="PAP2/HPO_sf"/>
</dbReference>
<evidence type="ECO:0000256" key="8">
    <source>
        <dbReference type="ARBA" id="ARBA00022737"/>
    </source>
</evidence>
<keyword evidence="7 19" id="KW-0479">Metal-binding</keyword>
<keyword evidence="8" id="KW-0677">Repeat</keyword>
<keyword evidence="22" id="KW-0472">Membrane</keyword>
<keyword evidence="22" id="KW-0812">Transmembrane</keyword>
<dbReference type="Pfam" id="PF01207">
    <property type="entry name" value="Dus"/>
    <property type="match status" value="1"/>
</dbReference>
<feature type="compositionally biased region" description="Basic and acidic residues" evidence="21">
    <location>
        <begin position="774"/>
        <end position="790"/>
    </location>
</feature>
<dbReference type="GO" id="GO:0003723">
    <property type="term" value="F:RNA binding"/>
    <property type="evidence" value="ECO:0007669"/>
    <property type="project" value="TreeGrafter"/>
</dbReference>
<dbReference type="InterPro" id="IPR000326">
    <property type="entry name" value="PAP2/HPO"/>
</dbReference>
<dbReference type="PROSITE" id="PS50103">
    <property type="entry name" value="ZF_C3H1"/>
    <property type="match status" value="1"/>
</dbReference>
<dbReference type="PROSITE" id="PS01136">
    <property type="entry name" value="UPF0034"/>
    <property type="match status" value="1"/>
</dbReference>
<proteinExistence type="inferred from homology"/>
<comment type="catalytic activity">
    <reaction evidence="15">
        <text>5,6-dihydrouridine(47) in tRNA + NAD(+) = uridine(47) in tRNA + NADH + H(+)</text>
        <dbReference type="Rhea" id="RHEA:53364"/>
        <dbReference type="Rhea" id="RHEA-COMP:13539"/>
        <dbReference type="Rhea" id="RHEA-COMP:13540"/>
        <dbReference type="ChEBI" id="CHEBI:15378"/>
        <dbReference type="ChEBI" id="CHEBI:57540"/>
        <dbReference type="ChEBI" id="CHEBI:57945"/>
        <dbReference type="ChEBI" id="CHEBI:65315"/>
        <dbReference type="ChEBI" id="CHEBI:74443"/>
        <dbReference type="EC" id="1.3.1.89"/>
    </reaction>
    <physiologicalReaction direction="right-to-left" evidence="15">
        <dbReference type="Rhea" id="RHEA:53366"/>
    </physiologicalReaction>
</comment>
<dbReference type="GO" id="GO:0006397">
    <property type="term" value="P:mRNA processing"/>
    <property type="evidence" value="ECO:0007669"/>
    <property type="project" value="UniProtKB-KW"/>
</dbReference>
<feature type="compositionally biased region" description="Low complexity" evidence="21">
    <location>
        <begin position="565"/>
        <end position="594"/>
    </location>
</feature>
<dbReference type="InterPro" id="IPR035587">
    <property type="entry name" value="DUS-like_FMN-bd"/>
</dbReference>
<comment type="function">
    <text evidence="14">Catalyzes the synthesis of dihydrouridine, a modified base found in the D-loop of most tRNAs. Specifically modifies U47 in cytoplasmic tRNAs. Catalyzes the synthesis of dihydrouridine in some mRNAs, thereby affecting their translation.</text>
</comment>
<feature type="transmembrane region" description="Helical" evidence="22">
    <location>
        <begin position="186"/>
        <end position="204"/>
    </location>
</feature>
<evidence type="ECO:0000256" key="21">
    <source>
        <dbReference type="SAM" id="MobiDB-lite"/>
    </source>
</evidence>
<gene>
    <name evidence="24" type="ORF">WJX74_004452</name>
</gene>
<evidence type="ECO:0000256" key="4">
    <source>
        <dbReference type="ARBA" id="ARBA00022643"/>
    </source>
</evidence>
<dbReference type="SUPFAM" id="SSF90229">
    <property type="entry name" value="CCCH zinc finger"/>
    <property type="match status" value="1"/>
</dbReference>
<feature type="domain" description="C3H1-type" evidence="23">
    <location>
        <begin position="453"/>
        <end position="480"/>
    </location>
</feature>
<evidence type="ECO:0000256" key="14">
    <source>
        <dbReference type="ARBA" id="ARBA00045934"/>
    </source>
</evidence>
<feature type="region of interest" description="Disordered" evidence="21">
    <location>
        <begin position="427"/>
        <end position="449"/>
    </location>
</feature>